<dbReference type="RefSeq" id="WP_066194815.1">
    <property type="nucleotide sequence ID" value="NZ_JAMAUX010000001.1"/>
</dbReference>
<comment type="caution">
    <text evidence="2">The sequence shown here is derived from an EMBL/GenBank/DDBJ whole genome shotgun (WGS) entry which is preliminary data.</text>
</comment>
<keyword evidence="1" id="KW-0812">Transmembrane</keyword>
<gene>
    <name evidence="2" type="ORF">CWS20_15750</name>
</gene>
<name>A0A2N0ZEV9_9BACI</name>
<dbReference type="EMBL" id="PISD01000033">
    <property type="protein sequence ID" value="PKG28054.1"/>
    <property type="molecule type" value="Genomic_DNA"/>
</dbReference>
<accession>A0A2N0ZEV9</accession>
<evidence type="ECO:0000256" key="1">
    <source>
        <dbReference type="SAM" id="Phobius"/>
    </source>
</evidence>
<evidence type="ECO:0000313" key="2">
    <source>
        <dbReference type="EMBL" id="PKG28054.1"/>
    </source>
</evidence>
<proteinExistence type="predicted"/>
<dbReference type="AlphaFoldDB" id="A0A2N0ZEV9"/>
<keyword evidence="1" id="KW-1133">Transmembrane helix</keyword>
<reference evidence="2 3" key="1">
    <citation type="journal article" date="2010" name="Int. J. Syst. Evol. Microbiol.">
        <title>Bacillus horneckiae sp. nov., isolated from a spacecraft-assembly clean room.</title>
        <authorList>
            <person name="Vaishampayan P."/>
            <person name="Probst A."/>
            <person name="Krishnamurthi S."/>
            <person name="Ghosh S."/>
            <person name="Osman S."/>
            <person name="McDowall A."/>
            <person name="Ruckmani A."/>
            <person name="Mayilraj S."/>
            <person name="Venkateswaran K."/>
        </authorList>
    </citation>
    <scope>NUCLEOTIDE SEQUENCE [LARGE SCALE GENOMIC DNA]</scope>
    <source>
        <strain evidence="3">1PO1SC</strain>
    </source>
</reference>
<organism evidence="2 3">
    <name type="scientific">Cytobacillus horneckiae</name>
    <dbReference type="NCBI Taxonomy" id="549687"/>
    <lineage>
        <taxon>Bacteria</taxon>
        <taxon>Bacillati</taxon>
        <taxon>Bacillota</taxon>
        <taxon>Bacilli</taxon>
        <taxon>Bacillales</taxon>
        <taxon>Bacillaceae</taxon>
        <taxon>Cytobacillus</taxon>
    </lineage>
</organism>
<keyword evidence="1" id="KW-0472">Membrane</keyword>
<dbReference type="Pfam" id="PF10852">
    <property type="entry name" value="DUF2651"/>
    <property type="match status" value="1"/>
</dbReference>
<dbReference type="InterPro" id="IPR020258">
    <property type="entry name" value="Uncharacterised_YbeF"/>
</dbReference>
<feature type="transmembrane region" description="Helical" evidence="1">
    <location>
        <begin position="53"/>
        <end position="72"/>
    </location>
</feature>
<feature type="transmembrane region" description="Helical" evidence="1">
    <location>
        <begin position="29"/>
        <end position="47"/>
    </location>
</feature>
<feature type="transmembrane region" description="Helical" evidence="1">
    <location>
        <begin position="6"/>
        <end position="24"/>
    </location>
</feature>
<keyword evidence="3" id="KW-1185">Reference proteome</keyword>
<evidence type="ECO:0000313" key="3">
    <source>
        <dbReference type="Proteomes" id="UP000233343"/>
    </source>
</evidence>
<dbReference type="Proteomes" id="UP000233343">
    <property type="component" value="Unassembled WGS sequence"/>
</dbReference>
<sequence>MTLVLTFLIYPTIVLAVSIIGTVYIRKWVVFPIITAIIFTILTLALYDPSFFIWTAVYIALSAITAFGTKFFHQRY</sequence>
<protein>
    <submittedName>
        <fullName evidence="2">DUF2651 domain-containing protein</fullName>
    </submittedName>
</protein>